<dbReference type="SUPFAM" id="SSF55781">
    <property type="entry name" value="GAF domain-like"/>
    <property type="match status" value="1"/>
</dbReference>
<evidence type="ECO:0000256" key="1">
    <source>
        <dbReference type="SAM" id="MobiDB-lite"/>
    </source>
</evidence>
<dbReference type="Proteomes" id="UP001519460">
    <property type="component" value="Unassembled WGS sequence"/>
</dbReference>
<evidence type="ECO:0000313" key="2">
    <source>
        <dbReference type="EMBL" id="KAK7496315.1"/>
    </source>
</evidence>
<feature type="compositionally biased region" description="Basic and acidic residues" evidence="1">
    <location>
        <begin position="19"/>
        <end position="28"/>
    </location>
</feature>
<dbReference type="InterPro" id="IPR029016">
    <property type="entry name" value="GAF-like_dom_sf"/>
</dbReference>
<reference evidence="2 3" key="1">
    <citation type="journal article" date="2023" name="Sci. Data">
        <title>Genome assembly of the Korean intertidal mud-creeper Batillaria attramentaria.</title>
        <authorList>
            <person name="Patra A.K."/>
            <person name="Ho P.T."/>
            <person name="Jun S."/>
            <person name="Lee S.J."/>
            <person name="Kim Y."/>
            <person name="Won Y.J."/>
        </authorList>
    </citation>
    <scope>NUCLEOTIDE SEQUENCE [LARGE SCALE GENOMIC DNA]</scope>
    <source>
        <strain evidence="2">Wonlab-2016</strain>
    </source>
</reference>
<sequence length="145" mass="16174">MLVLTRQQAVGSAAADEAPSSKDPRFNQEIDKQTGYRTHSILSMPISNYEGEVIGVAQIINKIDGNHEFTKQDEDLFRKYLIFCGIGITNAQLFEMSVNEFKRNQGVSVGTLVDSGKEQCVIAVQRRVLTGGKYSSVPRDRRSDF</sequence>
<name>A0ABD0LAR8_9CAEN</name>
<dbReference type="AlphaFoldDB" id="A0ABD0LAR8"/>
<proteinExistence type="predicted"/>
<accession>A0ABD0LAR8</accession>
<feature type="compositionally biased region" description="Polar residues" evidence="1">
    <location>
        <begin position="1"/>
        <end position="10"/>
    </location>
</feature>
<comment type="caution">
    <text evidence="2">The sequence shown here is derived from an EMBL/GenBank/DDBJ whole genome shotgun (WGS) entry which is preliminary data.</text>
</comment>
<protein>
    <submittedName>
        <fullName evidence="2">Uncharacterized protein</fullName>
    </submittedName>
</protein>
<gene>
    <name evidence="2" type="ORF">BaRGS_00012480</name>
</gene>
<feature type="region of interest" description="Disordered" evidence="1">
    <location>
        <begin position="1"/>
        <end position="28"/>
    </location>
</feature>
<organism evidence="2 3">
    <name type="scientific">Batillaria attramentaria</name>
    <dbReference type="NCBI Taxonomy" id="370345"/>
    <lineage>
        <taxon>Eukaryota</taxon>
        <taxon>Metazoa</taxon>
        <taxon>Spiralia</taxon>
        <taxon>Lophotrochozoa</taxon>
        <taxon>Mollusca</taxon>
        <taxon>Gastropoda</taxon>
        <taxon>Caenogastropoda</taxon>
        <taxon>Sorbeoconcha</taxon>
        <taxon>Cerithioidea</taxon>
        <taxon>Batillariidae</taxon>
        <taxon>Batillaria</taxon>
    </lineage>
</organism>
<dbReference type="Gene3D" id="3.30.450.40">
    <property type="match status" value="1"/>
</dbReference>
<evidence type="ECO:0000313" key="3">
    <source>
        <dbReference type="Proteomes" id="UP001519460"/>
    </source>
</evidence>
<dbReference type="EMBL" id="JACVVK020000068">
    <property type="protein sequence ID" value="KAK7496315.1"/>
    <property type="molecule type" value="Genomic_DNA"/>
</dbReference>
<keyword evidence="3" id="KW-1185">Reference proteome</keyword>